<comment type="similarity">
    <text evidence="1">Belongs to the Fur family.</text>
</comment>
<reference evidence="9 10" key="1">
    <citation type="submission" date="2017-06" db="EMBL/GenBank/DDBJ databases">
        <title>Draft Genome Sequence of Natranaerobius trueperi halophilic, alkalithermophilic bacteria from soda lakes.</title>
        <authorList>
            <person name="Zhao B."/>
        </authorList>
    </citation>
    <scope>NUCLEOTIDE SEQUENCE [LARGE SCALE GENOMIC DNA]</scope>
    <source>
        <strain evidence="9 10">DSM 18760</strain>
    </source>
</reference>
<keyword evidence="2" id="KW-0678">Repressor</keyword>
<name>A0A226C0C4_9FIRM</name>
<dbReference type="GO" id="GO:0000976">
    <property type="term" value="F:transcription cis-regulatory region binding"/>
    <property type="evidence" value="ECO:0007669"/>
    <property type="project" value="TreeGrafter"/>
</dbReference>
<feature type="binding site" evidence="7">
    <location>
        <position position="90"/>
    </location>
    <ligand>
        <name>Zn(2+)</name>
        <dbReference type="ChEBI" id="CHEBI:29105"/>
    </ligand>
</feature>
<dbReference type="GO" id="GO:0008270">
    <property type="term" value="F:zinc ion binding"/>
    <property type="evidence" value="ECO:0007669"/>
    <property type="project" value="TreeGrafter"/>
</dbReference>
<keyword evidence="10" id="KW-1185">Reference proteome</keyword>
<evidence type="ECO:0000256" key="3">
    <source>
        <dbReference type="ARBA" id="ARBA00022833"/>
    </source>
</evidence>
<dbReference type="Gene3D" id="3.30.1490.190">
    <property type="match status" value="1"/>
</dbReference>
<dbReference type="Proteomes" id="UP000214588">
    <property type="component" value="Unassembled WGS sequence"/>
</dbReference>
<evidence type="ECO:0000256" key="6">
    <source>
        <dbReference type="ARBA" id="ARBA00023163"/>
    </source>
</evidence>
<dbReference type="PANTHER" id="PTHR33202:SF7">
    <property type="entry name" value="FERRIC UPTAKE REGULATION PROTEIN"/>
    <property type="match status" value="1"/>
</dbReference>
<feature type="binding site" evidence="7">
    <location>
        <position position="87"/>
    </location>
    <ligand>
        <name>Zn(2+)</name>
        <dbReference type="ChEBI" id="CHEBI:29105"/>
    </ligand>
</feature>
<dbReference type="GO" id="GO:0003700">
    <property type="term" value="F:DNA-binding transcription factor activity"/>
    <property type="evidence" value="ECO:0007669"/>
    <property type="project" value="InterPro"/>
</dbReference>
<organism evidence="9 10">
    <name type="scientific">Natranaerobius trueperi</name>
    <dbReference type="NCBI Taxonomy" id="759412"/>
    <lineage>
        <taxon>Bacteria</taxon>
        <taxon>Bacillati</taxon>
        <taxon>Bacillota</taxon>
        <taxon>Clostridia</taxon>
        <taxon>Natranaerobiales</taxon>
        <taxon>Natranaerobiaceae</taxon>
        <taxon>Natranaerobius</taxon>
    </lineage>
</organism>
<dbReference type="InterPro" id="IPR036390">
    <property type="entry name" value="WH_DNA-bd_sf"/>
</dbReference>
<dbReference type="SUPFAM" id="SSF46785">
    <property type="entry name" value="Winged helix' DNA-binding domain"/>
    <property type="match status" value="1"/>
</dbReference>
<feature type="binding site" evidence="7">
    <location>
        <position position="130"/>
    </location>
    <ligand>
        <name>Zn(2+)</name>
        <dbReference type="ChEBI" id="CHEBI:29105"/>
    </ligand>
</feature>
<keyword evidence="4" id="KW-0805">Transcription regulation</keyword>
<keyword evidence="3 7" id="KW-0862">Zinc</keyword>
<dbReference type="CDD" id="cd07153">
    <property type="entry name" value="Fur_like"/>
    <property type="match status" value="1"/>
</dbReference>
<sequence length="138" mass="16388">MTDVKRSKKRMTKQRKIILEVLKNTTCHPTADWVYDQVREELPNISLGTVYRNLKVLKEMGEIMELDYGSTYSRFDGNPKNHYHFVCNNCERVYDIDMPVKNDLTDIANDHTDHLIEYHRLEFYGMCSKCNSNNIKYE</sequence>
<feature type="binding site" evidence="7">
    <location>
        <position position="127"/>
    </location>
    <ligand>
        <name>Zn(2+)</name>
        <dbReference type="ChEBI" id="CHEBI:29105"/>
    </ligand>
</feature>
<dbReference type="RefSeq" id="WP_089022507.1">
    <property type="nucleotide sequence ID" value="NZ_NIQC01000002.1"/>
</dbReference>
<comment type="cofactor">
    <cofactor evidence="8">
        <name>Mn(2+)</name>
        <dbReference type="ChEBI" id="CHEBI:29035"/>
    </cofactor>
    <cofactor evidence="8">
        <name>Fe(2+)</name>
        <dbReference type="ChEBI" id="CHEBI:29033"/>
    </cofactor>
    <text evidence="8">Binds 1 Mn(2+) or Fe(2+) ion per subunit.</text>
</comment>
<accession>A0A226C0C4</accession>
<evidence type="ECO:0000256" key="1">
    <source>
        <dbReference type="ARBA" id="ARBA00007957"/>
    </source>
</evidence>
<evidence type="ECO:0000313" key="10">
    <source>
        <dbReference type="Proteomes" id="UP000214588"/>
    </source>
</evidence>
<dbReference type="Gene3D" id="1.10.10.10">
    <property type="entry name" value="Winged helix-like DNA-binding domain superfamily/Winged helix DNA-binding domain"/>
    <property type="match status" value="1"/>
</dbReference>
<evidence type="ECO:0000256" key="5">
    <source>
        <dbReference type="ARBA" id="ARBA00023125"/>
    </source>
</evidence>
<evidence type="ECO:0000256" key="4">
    <source>
        <dbReference type="ARBA" id="ARBA00023015"/>
    </source>
</evidence>
<evidence type="ECO:0000256" key="8">
    <source>
        <dbReference type="PIRSR" id="PIRSR602481-2"/>
    </source>
</evidence>
<comment type="cofactor">
    <cofactor evidence="7">
        <name>Zn(2+)</name>
        <dbReference type="ChEBI" id="CHEBI:29105"/>
    </cofactor>
    <text evidence="7">Binds 1 zinc ion per subunit.</text>
</comment>
<dbReference type="InterPro" id="IPR036388">
    <property type="entry name" value="WH-like_DNA-bd_sf"/>
</dbReference>
<comment type="caution">
    <text evidence="9">The sequence shown here is derived from an EMBL/GenBank/DDBJ whole genome shotgun (WGS) entry which is preliminary data.</text>
</comment>
<dbReference type="OrthoDB" id="8659436at2"/>
<dbReference type="InterPro" id="IPR043135">
    <property type="entry name" value="Fur_C"/>
</dbReference>
<evidence type="ECO:0000313" key="9">
    <source>
        <dbReference type="EMBL" id="OWZ84703.1"/>
    </source>
</evidence>
<dbReference type="PANTHER" id="PTHR33202">
    <property type="entry name" value="ZINC UPTAKE REGULATION PROTEIN"/>
    <property type="match status" value="1"/>
</dbReference>
<protein>
    <submittedName>
        <fullName evidence="9">Transcriptional repressor</fullName>
    </submittedName>
</protein>
<keyword evidence="7" id="KW-0479">Metal-binding</keyword>
<keyword evidence="8" id="KW-0408">Iron</keyword>
<dbReference type="Pfam" id="PF01475">
    <property type="entry name" value="FUR"/>
    <property type="match status" value="1"/>
</dbReference>
<proteinExistence type="inferred from homology"/>
<dbReference type="AlphaFoldDB" id="A0A226C0C4"/>
<keyword evidence="6" id="KW-0804">Transcription</keyword>
<keyword evidence="5" id="KW-0238">DNA-binding</keyword>
<evidence type="ECO:0000256" key="7">
    <source>
        <dbReference type="PIRSR" id="PIRSR602481-1"/>
    </source>
</evidence>
<evidence type="ECO:0000256" key="2">
    <source>
        <dbReference type="ARBA" id="ARBA00022491"/>
    </source>
</evidence>
<gene>
    <name evidence="9" type="ORF">CDO51_01365</name>
</gene>
<dbReference type="InterPro" id="IPR002481">
    <property type="entry name" value="FUR"/>
</dbReference>
<dbReference type="GO" id="GO:1900376">
    <property type="term" value="P:regulation of secondary metabolite biosynthetic process"/>
    <property type="evidence" value="ECO:0007669"/>
    <property type="project" value="TreeGrafter"/>
</dbReference>
<feature type="binding site" evidence="8">
    <location>
        <position position="119"/>
    </location>
    <ligand>
        <name>Fe cation</name>
        <dbReference type="ChEBI" id="CHEBI:24875"/>
    </ligand>
</feature>
<dbReference type="GO" id="GO:0045892">
    <property type="term" value="P:negative regulation of DNA-templated transcription"/>
    <property type="evidence" value="ECO:0007669"/>
    <property type="project" value="TreeGrafter"/>
</dbReference>
<dbReference type="EMBL" id="NIQC01000002">
    <property type="protein sequence ID" value="OWZ84703.1"/>
    <property type="molecule type" value="Genomic_DNA"/>
</dbReference>